<accession>A0A6N2YR08</accession>
<protein>
    <submittedName>
        <fullName evidence="8">Membrane protein YdgH</fullName>
    </submittedName>
</protein>
<feature type="transmembrane region" description="Helical" evidence="6">
    <location>
        <begin position="214"/>
        <end position="244"/>
    </location>
</feature>
<name>A0A6N2YR08_9FIRM</name>
<feature type="transmembrane region" description="Helical" evidence="6">
    <location>
        <begin position="265"/>
        <end position="288"/>
    </location>
</feature>
<feature type="transmembrane region" description="Helical" evidence="6">
    <location>
        <begin position="610"/>
        <end position="634"/>
    </location>
</feature>
<feature type="transmembrane region" description="Helical" evidence="6">
    <location>
        <begin position="519"/>
        <end position="535"/>
    </location>
</feature>
<feature type="transmembrane region" description="Helical" evidence="6">
    <location>
        <begin position="300"/>
        <end position="324"/>
    </location>
</feature>
<comment type="subcellular location">
    <subcellularLocation>
        <location evidence="1">Cell membrane</location>
        <topology evidence="1">Multi-pass membrane protein</topology>
    </subcellularLocation>
</comment>
<gene>
    <name evidence="8" type="primary">ydgH</name>
    <name evidence="8" type="ORF">IBLFYP30_00932</name>
</gene>
<evidence type="ECO:0000259" key="7">
    <source>
        <dbReference type="Pfam" id="PF03176"/>
    </source>
</evidence>
<evidence type="ECO:0000256" key="2">
    <source>
        <dbReference type="ARBA" id="ARBA00022475"/>
    </source>
</evidence>
<keyword evidence="3 6" id="KW-0812">Transmembrane</keyword>
<keyword evidence="2" id="KW-1003">Cell membrane</keyword>
<dbReference type="EMBL" id="CACRUE010000006">
    <property type="protein sequence ID" value="VYT69369.1"/>
    <property type="molecule type" value="Genomic_DNA"/>
</dbReference>
<evidence type="ECO:0000256" key="1">
    <source>
        <dbReference type="ARBA" id="ARBA00004651"/>
    </source>
</evidence>
<feature type="transmembrane region" description="Helical" evidence="6">
    <location>
        <begin position="646"/>
        <end position="668"/>
    </location>
</feature>
<feature type="transmembrane region" description="Helical" evidence="6">
    <location>
        <begin position="568"/>
        <end position="589"/>
    </location>
</feature>
<proteinExistence type="predicted"/>
<evidence type="ECO:0000256" key="4">
    <source>
        <dbReference type="ARBA" id="ARBA00022989"/>
    </source>
</evidence>
<sequence>MRKFYEAIVDHKKTVIVFFTIAMIISALCSTMVNVNYDINDYLPDGTASTVALDKMNEEYDMSIPNARVMVSNLTVAEALKMKEKLSEIDGVDDVTWLDDAIDTDIPLETADKDTVENYYKDNNALYTVTIDESKRIETVHAIRDLIGEENSMSGAAVNTAVAAEATTKEVKNIIFLVIPICLAVLFLTSGSWIEPILLLGSIGIAILLNKGSNLMFGTISFVTNAAGGVLQLAVSMDYSIFLLHRFQEMREEGQAPKEAMINALCKSTGSILSSGLTTVIGFAALILMRFKIGPDMGLAMAKAIFISLVTVFVLFPVILLYCYPLIDKTAHKSLLPDFEKFGRFVTKLMVPAVLVFVLFIIPCNLGQKENFFSYGSSQIFSTDTQIGSDTKKIEDIFGKSNNLVLMVPKGDLQKESQLSKDLHNMPEVSSILSYVDNAGAEVPMDYVDNDTLSKLISDNYSRLVLTVDADFEGEKTFALIEEIRALAKTYYGDEYLLAGESASTYDLMDTITKDNDRVNLIAIGAVFLVLLLSMKSLSIPVILVLAIETAIWINLSVPYFTNDFVFYIAYLIISSVQLGATVDYAILLTSRYMEVRETASRKDTVVETLRSTTVSIMTSASILTIAGILLWKVSTHGVLSQLGHLLARGTALSTVIVLFVIPGMLYIGDKLIQKTTVCSKFYNEKEDSLYKKKKYEDWELN</sequence>
<organism evidence="8">
    <name type="scientific">Intestinibacter bartlettii</name>
    <dbReference type="NCBI Taxonomy" id="261299"/>
    <lineage>
        <taxon>Bacteria</taxon>
        <taxon>Bacillati</taxon>
        <taxon>Bacillota</taxon>
        <taxon>Clostridia</taxon>
        <taxon>Peptostreptococcales</taxon>
        <taxon>Peptostreptococcaceae</taxon>
        <taxon>Intestinibacter</taxon>
    </lineage>
</organism>
<feature type="transmembrane region" description="Helical" evidence="6">
    <location>
        <begin position="15"/>
        <end position="35"/>
    </location>
</feature>
<keyword evidence="5 6" id="KW-0472">Membrane</keyword>
<evidence type="ECO:0000256" key="6">
    <source>
        <dbReference type="SAM" id="Phobius"/>
    </source>
</evidence>
<evidence type="ECO:0000256" key="5">
    <source>
        <dbReference type="ARBA" id="ARBA00023136"/>
    </source>
</evidence>
<dbReference type="Gene3D" id="1.20.1640.10">
    <property type="entry name" value="Multidrug efflux transporter AcrB transmembrane domain"/>
    <property type="match status" value="2"/>
</dbReference>
<feature type="domain" description="Membrane transport protein MMPL" evidence="7">
    <location>
        <begin position="419"/>
        <end position="667"/>
    </location>
</feature>
<dbReference type="SUPFAM" id="SSF82866">
    <property type="entry name" value="Multidrug efflux transporter AcrB transmembrane domain"/>
    <property type="match status" value="2"/>
</dbReference>
<feature type="transmembrane region" description="Helical" evidence="6">
    <location>
        <begin position="174"/>
        <end position="194"/>
    </location>
</feature>
<reference evidence="8" key="1">
    <citation type="submission" date="2019-11" db="EMBL/GenBank/DDBJ databases">
        <authorList>
            <person name="Feng L."/>
        </authorList>
    </citation>
    <scope>NUCLEOTIDE SEQUENCE</scope>
    <source>
        <strain evidence="8">IbartlettiiLFYP30</strain>
    </source>
</reference>
<feature type="domain" description="Membrane transport protein MMPL" evidence="7">
    <location>
        <begin position="42"/>
        <end position="322"/>
    </location>
</feature>
<evidence type="ECO:0000256" key="3">
    <source>
        <dbReference type="ARBA" id="ARBA00022692"/>
    </source>
</evidence>
<dbReference type="PANTHER" id="PTHR33406:SF13">
    <property type="entry name" value="MEMBRANE PROTEIN YDFJ"/>
    <property type="match status" value="1"/>
</dbReference>
<dbReference type="PANTHER" id="PTHR33406">
    <property type="entry name" value="MEMBRANE PROTEIN MJ1562-RELATED"/>
    <property type="match status" value="1"/>
</dbReference>
<dbReference type="Pfam" id="PF03176">
    <property type="entry name" value="MMPL"/>
    <property type="match status" value="2"/>
</dbReference>
<keyword evidence="4 6" id="KW-1133">Transmembrane helix</keyword>
<dbReference type="InterPro" id="IPR004869">
    <property type="entry name" value="MMPL_dom"/>
</dbReference>
<evidence type="ECO:0000313" key="8">
    <source>
        <dbReference type="EMBL" id="VYT69369.1"/>
    </source>
</evidence>
<dbReference type="GO" id="GO:0005886">
    <property type="term" value="C:plasma membrane"/>
    <property type="evidence" value="ECO:0007669"/>
    <property type="project" value="UniProtKB-SubCell"/>
</dbReference>
<dbReference type="AlphaFoldDB" id="A0A6N2YR08"/>
<dbReference type="InterPro" id="IPR050545">
    <property type="entry name" value="Mycobact_MmpL"/>
</dbReference>
<dbReference type="RefSeq" id="WP_156530568.1">
    <property type="nucleotide sequence ID" value="NZ_CACRUE010000006.1"/>
</dbReference>